<dbReference type="GO" id="GO:0051959">
    <property type="term" value="F:dynein light intermediate chain binding"/>
    <property type="evidence" value="ECO:0007669"/>
    <property type="project" value="InterPro"/>
</dbReference>
<feature type="domain" description="Dynein heavy chain C-terminal" evidence="3">
    <location>
        <begin position="382"/>
        <end position="515"/>
    </location>
</feature>
<dbReference type="PANTHER" id="PTHR45703">
    <property type="entry name" value="DYNEIN HEAVY CHAIN"/>
    <property type="match status" value="1"/>
</dbReference>
<gene>
    <name evidence="4" type="primary">Dync2h1</name>
    <name evidence="4" type="ORF">CEXT_624631</name>
</gene>
<dbReference type="Gene3D" id="3.40.50.300">
    <property type="entry name" value="P-loop containing nucleotide triphosphate hydrolases"/>
    <property type="match status" value="1"/>
</dbReference>
<dbReference type="InterPro" id="IPR041658">
    <property type="entry name" value="AAA_lid_11"/>
</dbReference>
<feature type="domain" description="Dynein heavy chain region D6 P-loop" evidence="1">
    <location>
        <begin position="139"/>
        <end position="198"/>
    </location>
</feature>
<evidence type="ECO:0000313" key="4">
    <source>
        <dbReference type="EMBL" id="GIY93479.1"/>
    </source>
</evidence>
<dbReference type="InterPro" id="IPR026983">
    <property type="entry name" value="DHC"/>
</dbReference>
<dbReference type="InterPro" id="IPR027417">
    <property type="entry name" value="P-loop_NTPase"/>
</dbReference>
<dbReference type="InterPro" id="IPR004273">
    <property type="entry name" value="Dynein_heavy_D6_P-loop"/>
</dbReference>
<dbReference type="GO" id="GO:0008569">
    <property type="term" value="F:minus-end-directed microtubule motor activity"/>
    <property type="evidence" value="ECO:0007669"/>
    <property type="project" value="InterPro"/>
</dbReference>
<dbReference type="FunFam" id="1.20.1270.280:FF:000006">
    <property type="entry name" value="Dynein cytoplasmic 2 heavy chain 1"/>
    <property type="match status" value="1"/>
</dbReference>
<comment type="caution">
    <text evidence="4">The sequence shown here is derived from an EMBL/GenBank/DDBJ whole genome shotgun (WGS) entry which is preliminary data.</text>
</comment>
<evidence type="ECO:0000259" key="2">
    <source>
        <dbReference type="Pfam" id="PF18198"/>
    </source>
</evidence>
<dbReference type="Gene3D" id="1.10.8.720">
    <property type="entry name" value="Region D6 of dynein motor"/>
    <property type="match status" value="1"/>
</dbReference>
<sequence length="519" mass="58632">MGSFTGILMTEAKFEPEELKASLPSWVEEERGIAIALLRVNMIYLATLRRLPFLICSVCCNYRMQNYGKISPKVATASKNSPSVVASKISIFQQVLLVQALRPDRLYSASALFASRVLGLKELFSQAVNLKNLLKTTSNLEPILIIISAGVDPSQELSELASSTIGAENYVQVSMGQGQIEVANENLKICATEGRWLCSSWNKKKHAKDIRFLTPSYLSKAGNILRARTLFVLSFFHAVLQERRTYIPQGWTKFYEFSSADLRVASEVIDRICLNSDQKIQWEYVQGLFETTVYGGRIDVLFDSRLSVPTSVDYKEHLQVIRSLPDTDSPSLFGLPENIERSAQCTSSRKMIDQLKRLLRPIEIADKFDVHRWNVELSPILVLWKKLNQGSQIIHLQLTAPQFNQMAEEPPIISFIRLEYYSGVRLVQSIHASLASISKVIRGAILLTDEIHTLATSLLKHETPSLWQKKWEGPEDPLSYLRGAMRRALAVQTWLPKAESGQLLEESLDLSHLFILTLF</sequence>
<dbReference type="Pfam" id="PF18199">
    <property type="entry name" value="Dynein_C"/>
    <property type="match status" value="1"/>
</dbReference>
<keyword evidence="5" id="KW-1185">Reference proteome</keyword>
<protein>
    <submittedName>
        <fullName evidence="4">Cytoplasmic dynein 2 heavy chain 1</fullName>
    </submittedName>
</protein>
<organism evidence="4 5">
    <name type="scientific">Caerostris extrusa</name>
    <name type="common">Bark spider</name>
    <name type="synonym">Caerostris bankana</name>
    <dbReference type="NCBI Taxonomy" id="172846"/>
    <lineage>
        <taxon>Eukaryota</taxon>
        <taxon>Metazoa</taxon>
        <taxon>Ecdysozoa</taxon>
        <taxon>Arthropoda</taxon>
        <taxon>Chelicerata</taxon>
        <taxon>Arachnida</taxon>
        <taxon>Araneae</taxon>
        <taxon>Araneomorphae</taxon>
        <taxon>Entelegynae</taxon>
        <taxon>Araneoidea</taxon>
        <taxon>Araneidae</taxon>
        <taxon>Caerostris</taxon>
    </lineage>
</organism>
<dbReference type="GO" id="GO:0045505">
    <property type="term" value="F:dynein intermediate chain binding"/>
    <property type="evidence" value="ECO:0007669"/>
    <property type="project" value="InterPro"/>
</dbReference>
<reference evidence="4 5" key="1">
    <citation type="submission" date="2021-06" db="EMBL/GenBank/DDBJ databases">
        <title>Caerostris extrusa draft genome.</title>
        <authorList>
            <person name="Kono N."/>
            <person name="Arakawa K."/>
        </authorList>
    </citation>
    <scope>NUCLEOTIDE SEQUENCE [LARGE SCALE GENOMIC DNA]</scope>
</reference>
<dbReference type="Pfam" id="PF18198">
    <property type="entry name" value="AAA_lid_11"/>
    <property type="match status" value="1"/>
</dbReference>
<dbReference type="Gene3D" id="1.20.1270.280">
    <property type="match status" value="1"/>
</dbReference>
<evidence type="ECO:0000259" key="3">
    <source>
        <dbReference type="Pfam" id="PF18199"/>
    </source>
</evidence>
<feature type="domain" description="Dynein heavy chain AAA lid" evidence="2">
    <location>
        <begin position="228"/>
        <end position="306"/>
    </location>
</feature>
<dbReference type="PANTHER" id="PTHR45703:SF22">
    <property type="entry name" value="DYNEIN CYTOPLASMIC 2 HEAVY CHAIN 1"/>
    <property type="match status" value="1"/>
</dbReference>
<dbReference type="InterPro" id="IPR041228">
    <property type="entry name" value="Dynein_C"/>
</dbReference>
<dbReference type="InterPro" id="IPR042219">
    <property type="entry name" value="AAA_lid_11_sf"/>
</dbReference>
<dbReference type="AlphaFoldDB" id="A0AAV4XHB6"/>
<accession>A0AAV4XHB6</accession>
<dbReference type="Pfam" id="PF03028">
    <property type="entry name" value="Dynein_heavy"/>
    <property type="match status" value="1"/>
</dbReference>
<evidence type="ECO:0000313" key="5">
    <source>
        <dbReference type="Proteomes" id="UP001054945"/>
    </source>
</evidence>
<name>A0AAV4XHB6_CAEEX</name>
<dbReference type="GO" id="GO:0030286">
    <property type="term" value="C:dynein complex"/>
    <property type="evidence" value="ECO:0007669"/>
    <property type="project" value="InterPro"/>
</dbReference>
<evidence type="ECO:0000259" key="1">
    <source>
        <dbReference type="Pfam" id="PF03028"/>
    </source>
</evidence>
<dbReference type="GO" id="GO:0007018">
    <property type="term" value="P:microtubule-based movement"/>
    <property type="evidence" value="ECO:0007669"/>
    <property type="project" value="InterPro"/>
</dbReference>
<dbReference type="Proteomes" id="UP001054945">
    <property type="component" value="Unassembled WGS sequence"/>
</dbReference>
<dbReference type="EMBL" id="BPLR01017664">
    <property type="protein sequence ID" value="GIY93479.1"/>
    <property type="molecule type" value="Genomic_DNA"/>
</dbReference>
<proteinExistence type="predicted"/>